<keyword evidence="7" id="KW-1133">Transmembrane helix</keyword>
<dbReference type="InterPro" id="IPR007485">
    <property type="entry name" value="LPS_assembly_LptE"/>
</dbReference>
<evidence type="ECO:0000313" key="8">
    <source>
        <dbReference type="EMBL" id="RRQ21260.1"/>
    </source>
</evidence>
<evidence type="ECO:0000313" key="9">
    <source>
        <dbReference type="Proteomes" id="UP000287798"/>
    </source>
</evidence>
<dbReference type="EMBL" id="QZMU01000001">
    <property type="protein sequence ID" value="RRQ21260.1"/>
    <property type="molecule type" value="Genomic_DNA"/>
</dbReference>
<keyword evidence="1" id="KW-0732">Signal</keyword>
<keyword evidence="5" id="KW-0449">Lipoprotein</keyword>
<evidence type="ECO:0000256" key="4">
    <source>
        <dbReference type="ARBA" id="ARBA00023237"/>
    </source>
</evidence>
<evidence type="ECO:0000256" key="5">
    <source>
        <dbReference type="ARBA" id="ARBA00023288"/>
    </source>
</evidence>
<accession>A0A426QHP9</accession>
<dbReference type="GO" id="GO:1990351">
    <property type="term" value="C:transporter complex"/>
    <property type="evidence" value="ECO:0007669"/>
    <property type="project" value="TreeGrafter"/>
</dbReference>
<comment type="caution">
    <text evidence="8">The sequence shown here is derived from an EMBL/GenBank/DDBJ whole genome shotgun (WGS) entry which is preliminary data.</text>
</comment>
<keyword evidence="2 6" id="KW-0472">Membrane</keyword>
<dbReference type="GO" id="GO:0009279">
    <property type="term" value="C:cell outer membrane"/>
    <property type="evidence" value="ECO:0007669"/>
    <property type="project" value="UniProtKB-UniRule"/>
</dbReference>
<dbReference type="PANTHER" id="PTHR38098">
    <property type="entry name" value="LPS-ASSEMBLY LIPOPROTEIN LPTE"/>
    <property type="match status" value="1"/>
</dbReference>
<reference evidence="8 9" key="1">
    <citation type="journal article" date="2010" name="Int. J. Syst. Evol. Microbiol.">
        <title>Thiohalobacter thiocyanaticus gen. nov., sp. nov., a moderately halophilic, sulfur-oxidizing gammaproteobacterium from hypersaline lakes, that utilizes thiocyanate.</title>
        <authorList>
            <person name="Sorokin D.Y."/>
            <person name="Kovaleva O.L."/>
            <person name="Tourova T.P."/>
            <person name="Muyzer G."/>
        </authorList>
    </citation>
    <scope>NUCLEOTIDE SEQUENCE [LARGE SCALE GENOMIC DNA]</scope>
    <source>
        <strain evidence="8 9">Hrh1</strain>
    </source>
</reference>
<keyword evidence="7" id="KW-0812">Transmembrane</keyword>
<comment type="subunit">
    <text evidence="6">Component of the lipopolysaccharide transport and assembly complex. Interacts with LptD.</text>
</comment>
<protein>
    <recommendedName>
        <fullName evidence="6">LPS-assembly lipoprotein LptE</fullName>
    </recommendedName>
</protein>
<evidence type="ECO:0000256" key="6">
    <source>
        <dbReference type="HAMAP-Rule" id="MF_01186"/>
    </source>
</evidence>
<keyword evidence="3" id="KW-0564">Palmitate</keyword>
<name>A0A426QHP9_9GAMM</name>
<proteinExistence type="inferred from homology"/>
<dbReference type="GO" id="GO:0043165">
    <property type="term" value="P:Gram-negative-bacterium-type cell outer membrane assembly"/>
    <property type="evidence" value="ECO:0007669"/>
    <property type="project" value="UniProtKB-UniRule"/>
</dbReference>
<dbReference type="PANTHER" id="PTHR38098:SF1">
    <property type="entry name" value="LPS-ASSEMBLY LIPOPROTEIN LPTE"/>
    <property type="match status" value="1"/>
</dbReference>
<dbReference type="AlphaFoldDB" id="A0A426QHP9"/>
<dbReference type="Proteomes" id="UP000287798">
    <property type="component" value="Unassembled WGS sequence"/>
</dbReference>
<evidence type="ECO:0000256" key="1">
    <source>
        <dbReference type="ARBA" id="ARBA00022729"/>
    </source>
</evidence>
<dbReference type="HAMAP" id="MF_01186">
    <property type="entry name" value="LPS_assembly_LptE"/>
    <property type="match status" value="1"/>
</dbReference>
<evidence type="ECO:0000256" key="7">
    <source>
        <dbReference type="SAM" id="Phobius"/>
    </source>
</evidence>
<dbReference type="GO" id="GO:0001530">
    <property type="term" value="F:lipopolysaccharide binding"/>
    <property type="evidence" value="ECO:0007669"/>
    <property type="project" value="TreeGrafter"/>
</dbReference>
<evidence type="ECO:0000256" key="2">
    <source>
        <dbReference type="ARBA" id="ARBA00023136"/>
    </source>
</evidence>
<dbReference type="Pfam" id="PF04390">
    <property type="entry name" value="LptE"/>
    <property type="match status" value="1"/>
</dbReference>
<comment type="function">
    <text evidence="6">Together with LptD, is involved in the assembly of lipopolysaccharide (LPS) at the surface of the outer membrane. Required for the proper assembly of LptD. Binds LPS and may serve as the LPS recognition site at the outer membrane.</text>
</comment>
<keyword evidence="4 6" id="KW-0998">Cell outer membrane</keyword>
<evidence type="ECO:0000256" key="3">
    <source>
        <dbReference type="ARBA" id="ARBA00023139"/>
    </source>
</evidence>
<comment type="similarity">
    <text evidence="6">Belongs to the LptE lipoprotein family.</text>
</comment>
<organism evidence="8 9">
    <name type="scientific">Thiohalobacter thiocyanaticus</name>
    <dbReference type="NCBI Taxonomy" id="585455"/>
    <lineage>
        <taxon>Bacteria</taxon>
        <taxon>Pseudomonadati</taxon>
        <taxon>Pseudomonadota</taxon>
        <taxon>Gammaproteobacteria</taxon>
        <taxon>Thiohalobacterales</taxon>
        <taxon>Thiohalobacteraceae</taxon>
        <taxon>Thiohalobacter</taxon>
    </lineage>
</organism>
<feature type="transmembrane region" description="Helical" evidence="7">
    <location>
        <begin position="32"/>
        <end position="52"/>
    </location>
</feature>
<dbReference type="Gene3D" id="3.30.160.150">
    <property type="entry name" value="Lipoprotein like domain"/>
    <property type="match status" value="1"/>
</dbReference>
<sequence>MSRRESGYAFQANPTYGLHAEQTGYPMTRPHYLSIVSILLLALTLSACGFHLRGQVNLPPEMARTHIQGLGQYSDLSRDLRMLLEGSGTEVVESAEQATAILDVVDNQAFRRVLSVQGGGKVQEYELIQRLVFSVRTTDGRVLLEPQRLELAREYLYDRNDPLASGSQEAEIRTEMRRDIAQLVMLRLQALGSDGAD</sequence>
<gene>
    <name evidence="6" type="primary">lptE</name>
    <name evidence="8" type="ORF">D6C00_04355</name>
</gene>
<dbReference type="GO" id="GO:0015920">
    <property type="term" value="P:lipopolysaccharide transport"/>
    <property type="evidence" value="ECO:0007669"/>
    <property type="project" value="TreeGrafter"/>
</dbReference>
<keyword evidence="9" id="KW-1185">Reference proteome</keyword>